<name>A0ABW0HRA1_9BACL</name>
<reference evidence="2" key="1">
    <citation type="journal article" date="2019" name="Int. J. Syst. Evol. Microbiol.">
        <title>The Global Catalogue of Microorganisms (GCM) 10K type strain sequencing project: providing services to taxonomists for standard genome sequencing and annotation.</title>
        <authorList>
            <consortium name="The Broad Institute Genomics Platform"/>
            <consortium name="The Broad Institute Genome Sequencing Center for Infectious Disease"/>
            <person name="Wu L."/>
            <person name="Ma J."/>
        </authorList>
    </citation>
    <scope>NUCLEOTIDE SEQUENCE [LARGE SCALE GENOMIC DNA]</scope>
    <source>
        <strain evidence="2">CGMCC 1.18575</strain>
    </source>
</reference>
<dbReference type="RefSeq" id="WP_378131912.1">
    <property type="nucleotide sequence ID" value="NZ_JBHSMI010000018.1"/>
</dbReference>
<evidence type="ECO:0000313" key="1">
    <source>
        <dbReference type="EMBL" id="MFC5402975.1"/>
    </source>
</evidence>
<evidence type="ECO:0000313" key="2">
    <source>
        <dbReference type="Proteomes" id="UP001596113"/>
    </source>
</evidence>
<sequence>MIWKDIYLAITPSESIILSMINSVFKINPEDTIVIGNIEEQLNSEYKAIVESKRINGKYQCKLTIYLMDSEITINTNLLIMISKNFEGILLFSDDIIEPFNPYSFLEIRDGMINQKYLNENEINQLEMIYEIN</sequence>
<protein>
    <submittedName>
        <fullName evidence="1">Uncharacterized protein</fullName>
    </submittedName>
</protein>
<dbReference type="Proteomes" id="UP001596113">
    <property type="component" value="Unassembled WGS sequence"/>
</dbReference>
<keyword evidence="2" id="KW-1185">Reference proteome</keyword>
<organism evidence="1 2">
    <name type="scientific">Cohnella soli</name>
    <dbReference type="NCBI Taxonomy" id="425005"/>
    <lineage>
        <taxon>Bacteria</taxon>
        <taxon>Bacillati</taxon>
        <taxon>Bacillota</taxon>
        <taxon>Bacilli</taxon>
        <taxon>Bacillales</taxon>
        <taxon>Paenibacillaceae</taxon>
        <taxon>Cohnella</taxon>
    </lineage>
</organism>
<proteinExistence type="predicted"/>
<comment type="caution">
    <text evidence="1">The sequence shown here is derived from an EMBL/GenBank/DDBJ whole genome shotgun (WGS) entry which is preliminary data.</text>
</comment>
<accession>A0ABW0HRA1</accession>
<gene>
    <name evidence="1" type="ORF">ACFPOF_09485</name>
</gene>
<dbReference type="EMBL" id="JBHSMI010000018">
    <property type="protein sequence ID" value="MFC5402975.1"/>
    <property type="molecule type" value="Genomic_DNA"/>
</dbReference>